<evidence type="ECO:0000256" key="1">
    <source>
        <dbReference type="ARBA" id="ARBA00001974"/>
    </source>
</evidence>
<dbReference type="Gene3D" id="1.10.540.10">
    <property type="entry name" value="Acyl-CoA dehydrogenase/oxidase, N-terminal domain"/>
    <property type="match status" value="1"/>
</dbReference>
<dbReference type="InterPro" id="IPR037069">
    <property type="entry name" value="AcylCoA_DH/ox_N_sf"/>
</dbReference>
<evidence type="ECO:0000256" key="2">
    <source>
        <dbReference type="ARBA" id="ARBA00005005"/>
    </source>
</evidence>
<feature type="domain" description="Acyl-CoA oxidase/dehydrogenase middle" evidence="13">
    <location>
        <begin position="194"/>
        <end position="294"/>
    </location>
</feature>
<evidence type="ECO:0000256" key="9">
    <source>
        <dbReference type="ARBA" id="ARBA00023002"/>
    </source>
</evidence>
<evidence type="ECO:0000256" key="4">
    <source>
        <dbReference type="ARBA" id="ARBA00012033"/>
    </source>
</evidence>
<sequence length="762" mass="84298">MWFLILLIIAIGILFGVKDIRQKYITEPVFKMFKRILPPMSETEKQAMEAGDVWWDGDIFSGKPDWQKLHQYPDVKLSADEQAFIDNQLETLLSMLDDFSIVHETKDLPESVWQYLKQEGFFAMIIPKKYGGLEFSATANSTIVTKIATRSVSTAVCVMVPNSLGPGELLMHYGTQDQKDRWLPGLANGTDVPCFALTGPEAGSDAGAIPDKGIICEQEFNGEKTLGIKLTWDKRYITLAPVATVLGLAFKLYDPEHLLGEEESLGITCALIPTDHPGVNIGDRHMPMGLAFMNGTTTGKDVFIPIDWIIGGPDYAGKGWRMLVECLSAGRGISLPALGSAVGHLTTKMTSAYCYIRKQFGLSIGRFEGVQESLARMGGTAYTTEAARRFTTSALDTGFSPSVVTAISKYHLTEMGREMINDAMDIHAGKGIQLGPKNYLAHLYWGVPVAITVEGANILTRNLMIFGQGATRCHPYVFAEMQAAADPDYQKGLNTFDGLLMKHMLHTGRNFGYALFHGLTLGKLSKAPVAGETAQYYQQLNRASAGLALVSDISMLILGGALKRKEMISARLGDIFSQLYLASAVLKRYEADGRQVSDLPFVHYAMQTALYKIGVAFDGYFNNFRPRWLAHVIKRVVFPFGIHYKQPSDILARALCRSLLKQNETREKITHLCYIGKGENDPTRVMESAFIAMQKCQPIELKISAAQKNNKIPRRVPFVEAIELALTANIINEDEAKQIRDAEKLRQSAIAVDSFSAEQLSK</sequence>
<evidence type="ECO:0000256" key="3">
    <source>
        <dbReference type="ARBA" id="ARBA00009347"/>
    </source>
</evidence>
<evidence type="ECO:0000313" key="17">
    <source>
        <dbReference type="Proteomes" id="UP001163726"/>
    </source>
</evidence>
<dbReference type="InterPro" id="IPR015396">
    <property type="entry name" value="FadE_C"/>
</dbReference>
<dbReference type="Proteomes" id="UP001163726">
    <property type="component" value="Chromosome"/>
</dbReference>
<dbReference type="Pfam" id="PF02770">
    <property type="entry name" value="Acyl-CoA_dh_M"/>
    <property type="match status" value="1"/>
</dbReference>
<proteinExistence type="inferred from homology"/>
<dbReference type="InterPro" id="IPR009075">
    <property type="entry name" value="AcylCo_DH/oxidase_C"/>
</dbReference>
<evidence type="ECO:0000259" key="14">
    <source>
        <dbReference type="Pfam" id="PF02771"/>
    </source>
</evidence>
<evidence type="ECO:0000259" key="12">
    <source>
        <dbReference type="Pfam" id="PF00441"/>
    </source>
</evidence>
<dbReference type="InterPro" id="IPR013786">
    <property type="entry name" value="AcylCoA_DH/ox_N"/>
</dbReference>
<dbReference type="PANTHER" id="PTHR48083:SF33">
    <property type="entry name" value="ACYL-COENZYME A DEHYDROGENASE"/>
    <property type="match status" value="1"/>
</dbReference>
<evidence type="ECO:0000256" key="7">
    <source>
        <dbReference type="ARBA" id="ARBA00022630"/>
    </source>
</evidence>
<dbReference type="SUPFAM" id="SSF56645">
    <property type="entry name" value="Acyl-CoA dehydrogenase NM domain-like"/>
    <property type="match status" value="1"/>
</dbReference>
<organism evidence="16 17">
    <name type="scientific">Catenovulum adriaticum</name>
    <dbReference type="NCBI Taxonomy" id="2984846"/>
    <lineage>
        <taxon>Bacteria</taxon>
        <taxon>Pseudomonadati</taxon>
        <taxon>Pseudomonadota</taxon>
        <taxon>Gammaproteobacteria</taxon>
        <taxon>Alteromonadales</taxon>
        <taxon>Alteromonadaceae</taxon>
        <taxon>Catenovulum</taxon>
    </lineage>
</organism>
<comment type="cofactor">
    <cofactor evidence="1">
        <name>FAD</name>
        <dbReference type="ChEBI" id="CHEBI:57692"/>
    </cofactor>
</comment>
<dbReference type="InterPro" id="IPR050741">
    <property type="entry name" value="Acyl-CoA_dehydrogenase"/>
</dbReference>
<accession>A0ABY7AID3</accession>
<dbReference type="PANTHER" id="PTHR48083">
    <property type="entry name" value="MEDIUM-CHAIN SPECIFIC ACYL-COA DEHYDROGENASE, MITOCHONDRIAL-RELATED"/>
    <property type="match status" value="1"/>
</dbReference>
<dbReference type="Pfam" id="PF00441">
    <property type="entry name" value="Acyl-CoA_dh_1"/>
    <property type="match status" value="1"/>
</dbReference>
<keyword evidence="8" id="KW-0274">FAD</keyword>
<evidence type="ECO:0000256" key="11">
    <source>
        <dbReference type="ARBA" id="ARBA00049247"/>
    </source>
</evidence>
<comment type="similarity">
    <text evidence="3">Belongs to the acyl-CoA dehydrogenase family.</text>
</comment>
<reference evidence="16" key="1">
    <citation type="submission" date="2022-10" db="EMBL/GenBank/DDBJ databases">
        <title>Catenovulum adriacola sp. nov. isolated in the Harbour of Susak.</title>
        <authorList>
            <person name="Schoch T."/>
            <person name="Reich S.J."/>
            <person name="Stoeferle S."/>
            <person name="Flaiz M."/>
            <person name="Kazda M."/>
            <person name="Riedel C.U."/>
            <person name="Duerre P."/>
        </authorList>
    </citation>
    <scope>NUCLEOTIDE SEQUENCE</scope>
    <source>
        <strain evidence="16">TS8</strain>
    </source>
</reference>
<dbReference type="NCBIfam" id="NF009586">
    <property type="entry name" value="PRK13026.1"/>
    <property type="match status" value="1"/>
</dbReference>
<keyword evidence="17" id="KW-1185">Reference proteome</keyword>
<dbReference type="InterPro" id="IPR009100">
    <property type="entry name" value="AcylCoA_DH/oxidase_NM_dom_sf"/>
</dbReference>
<evidence type="ECO:0000313" key="16">
    <source>
        <dbReference type="EMBL" id="WAJ69002.1"/>
    </source>
</evidence>
<dbReference type="InterPro" id="IPR046373">
    <property type="entry name" value="Acyl-CoA_Oxase/DH_mid-dom_sf"/>
</dbReference>
<keyword evidence="9" id="KW-0560">Oxidoreductase</keyword>
<evidence type="ECO:0000259" key="13">
    <source>
        <dbReference type="Pfam" id="PF02770"/>
    </source>
</evidence>
<dbReference type="EC" id="1.3.8.7" evidence="4"/>
<evidence type="ECO:0000256" key="10">
    <source>
        <dbReference type="ARBA" id="ARBA00047882"/>
    </source>
</evidence>
<dbReference type="NCBIfam" id="NF007000">
    <property type="entry name" value="PRK09463.1"/>
    <property type="match status" value="1"/>
</dbReference>
<dbReference type="InterPro" id="IPR036250">
    <property type="entry name" value="AcylCo_DH-like_C"/>
</dbReference>
<protein>
    <recommendedName>
        <fullName evidence="6">Acyl-coenzyme A dehydrogenase</fullName>
        <ecNumber evidence="4">1.3.8.7</ecNumber>
        <ecNumber evidence="5">1.3.8.8</ecNumber>
    </recommendedName>
</protein>
<feature type="domain" description="Acyl-CoA dehydrogenase/oxidase C-terminal" evidence="12">
    <location>
        <begin position="317"/>
        <end position="463"/>
    </location>
</feature>
<dbReference type="Pfam" id="PF09317">
    <property type="entry name" value="ACDH_C"/>
    <property type="match status" value="1"/>
</dbReference>
<comment type="catalytic activity">
    <reaction evidence="11">
        <text>a long-chain 2,3-saturated fatty acyl-CoA + oxidized [electron-transfer flavoprotein] + H(+) = a long-chain (2E)-enoyl-CoA + reduced [electron-transfer flavoprotein]</text>
        <dbReference type="Rhea" id="RHEA:17721"/>
        <dbReference type="Rhea" id="RHEA-COMP:10685"/>
        <dbReference type="Rhea" id="RHEA-COMP:10686"/>
        <dbReference type="ChEBI" id="CHEBI:15378"/>
        <dbReference type="ChEBI" id="CHEBI:57692"/>
        <dbReference type="ChEBI" id="CHEBI:58307"/>
        <dbReference type="ChEBI" id="CHEBI:83721"/>
        <dbReference type="ChEBI" id="CHEBI:83727"/>
        <dbReference type="EC" id="1.3.8.8"/>
    </reaction>
</comment>
<name>A0ABY7AID3_9ALTE</name>
<evidence type="ECO:0000256" key="6">
    <source>
        <dbReference type="ARBA" id="ARBA00020144"/>
    </source>
</evidence>
<keyword evidence="7" id="KW-0285">Flavoprotein</keyword>
<dbReference type="EMBL" id="CP109965">
    <property type="protein sequence ID" value="WAJ69002.1"/>
    <property type="molecule type" value="Genomic_DNA"/>
</dbReference>
<dbReference type="Gene3D" id="1.20.140.10">
    <property type="entry name" value="Butyryl-CoA Dehydrogenase, subunit A, domain 3"/>
    <property type="match status" value="1"/>
</dbReference>
<dbReference type="RefSeq" id="WP_268073114.1">
    <property type="nucleotide sequence ID" value="NZ_CP109965.1"/>
</dbReference>
<feature type="domain" description="Acyl-CoA dehydrogenase/oxidase N-terminal" evidence="14">
    <location>
        <begin position="103"/>
        <end position="189"/>
    </location>
</feature>
<dbReference type="EC" id="1.3.8.8" evidence="5"/>
<evidence type="ECO:0000256" key="5">
    <source>
        <dbReference type="ARBA" id="ARBA00012040"/>
    </source>
</evidence>
<evidence type="ECO:0000256" key="8">
    <source>
        <dbReference type="ARBA" id="ARBA00022827"/>
    </source>
</evidence>
<gene>
    <name evidence="16" type="ORF">OLW01_07305</name>
</gene>
<comment type="catalytic activity">
    <reaction evidence="10">
        <text>a medium-chain 2,3-saturated fatty acyl-CoA + oxidized [electron-transfer flavoprotein] + H(+) = a medium-chain (2E)-enoyl-CoA + reduced [electron-transfer flavoprotein]</text>
        <dbReference type="Rhea" id="RHEA:14477"/>
        <dbReference type="Rhea" id="RHEA-COMP:10685"/>
        <dbReference type="Rhea" id="RHEA-COMP:10686"/>
        <dbReference type="ChEBI" id="CHEBI:15378"/>
        <dbReference type="ChEBI" id="CHEBI:57692"/>
        <dbReference type="ChEBI" id="CHEBI:58307"/>
        <dbReference type="ChEBI" id="CHEBI:83723"/>
        <dbReference type="ChEBI" id="CHEBI:83726"/>
        <dbReference type="EC" id="1.3.8.7"/>
    </reaction>
</comment>
<comment type="pathway">
    <text evidence="2">Lipid metabolism; fatty acid beta-oxidation.</text>
</comment>
<dbReference type="Pfam" id="PF02771">
    <property type="entry name" value="Acyl-CoA_dh_N"/>
    <property type="match status" value="1"/>
</dbReference>
<evidence type="ECO:0000259" key="15">
    <source>
        <dbReference type="Pfam" id="PF09317"/>
    </source>
</evidence>
<dbReference type="InterPro" id="IPR006091">
    <property type="entry name" value="Acyl-CoA_Oxase/DH_mid-dom"/>
</dbReference>
<feature type="domain" description="Acyl-CoA dehydrogenase C-terminal bacterial-type" evidence="15">
    <location>
        <begin position="471"/>
        <end position="755"/>
    </location>
</feature>
<dbReference type="Gene3D" id="2.40.110.10">
    <property type="entry name" value="Butyryl-CoA Dehydrogenase, subunit A, domain 2"/>
    <property type="match status" value="1"/>
</dbReference>
<dbReference type="SUPFAM" id="SSF47203">
    <property type="entry name" value="Acyl-CoA dehydrogenase C-terminal domain-like"/>
    <property type="match status" value="1"/>
</dbReference>